<reference evidence="17" key="1">
    <citation type="submission" date="2022-01" db="EMBL/GenBank/DDBJ databases">
        <authorList>
            <person name="Wang Y."/>
        </authorList>
    </citation>
    <scope>NUCLEOTIDE SEQUENCE</scope>
    <source>
        <strain evidence="17">WB101</strain>
    </source>
</reference>
<evidence type="ECO:0000256" key="5">
    <source>
        <dbReference type="ARBA" id="ARBA00022692"/>
    </source>
</evidence>
<keyword evidence="10 12" id="KW-0472">Membrane</keyword>
<dbReference type="PANTHER" id="PTHR32552:SF68">
    <property type="entry name" value="FERRICHROME OUTER MEMBRANE TRANSPORTER_PHAGE RECEPTOR"/>
    <property type="match status" value="1"/>
</dbReference>
<evidence type="ECO:0000256" key="8">
    <source>
        <dbReference type="ARBA" id="ARBA00023065"/>
    </source>
</evidence>
<evidence type="ECO:0000256" key="14">
    <source>
        <dbReference type="SAM" id="MobiDB-lite"/>
    </source>
</evidence>
<dbReference type="InterPro" id="IPR036942">
    <property type="entry name" value="Beta-barrel_TonB_sf"/>
</dbReference>
<sequence>MHSTIRKELQKVYWIFFLLSFIAVPISQAQVISGDTLSVELDEIQVEATHSSITVGEAPMSLTYMIRNSADLASKPSATMDELTYTMPGIFISNRENYALGERLTIRGLGWRTQFGVRGTQVILDGMPLTVADGQTIMNMIDPAAVKRIELLRGPAGTFWGNSSGGVLYLSTEPQPDAPTLQYRGYGGSFSTVKQELELNSSIGRTRIYGYGTYFETNGYRDHSAARLYRGSLGLERPVSDNGNFSVRVAYTGMPKAQHPGSLTKEDSQDIPQNATPSFVENKAGKTIDQAMIGTSYIHQFSSGILDISAHGTYRDVQNPLTFGVINLERYAGGVRSTYQFNELPFDLQVGGELKIQDDDRLETNNVNGEPGNEISLEQQEQVTNQALFSRISIPISDQFSVSAGARADWLMYKTPNSLDNEAEGSRDFFSFNPSFGLLYDLANSSIFANFSTSFESPTTTELVNRPTGGSGFNQSIEPEKTLSLETGIRGRNNSFSYDFAVYGMKVEDILVPIELENGPVYFQNEGQTNHYGIEIGLAYNTTANIDFRLMLNYLQAKFDGGNYDGNDLPGVAPFRAGAAVDFTPGNHQFSLDSEWISSYYADSENSAENSAYALLHFRWTVRVPQLFEEGTIRPFIAVNNLFNTRYNSSVFVNAFGNRYFEPGSSRNFRAGLQLSLF</sequence>
<evidence type="ECO:0000313" key="18">
    <source>
        <dbReference type="Proteomes" id="UP001165366"/>
    </source>
</evidence>
<evidence type="ECO:0000313" key="17">
    <source>
        <dbReference type="EMBL" id="MCG2590068.1"/>
    </source>
</evidence>
<evidence type="ECO:0000256" key="1">
    <source>
        <dbReference type="ARBA" id="ARBA00004571"/>
    </source>
</evidence>
<evidence type="ECO:0000259" key="16">
    <source>
        <dbReference type="Pfam" id="PF07715"/>
    </source>
</evidence>
<feature type="domain" description="TonB-dependent receptor plug" evidence="16">
    <location>
        <begin position="68"/>
        <end position="167"/>
    </location>
</feature>
<keyword evidence="9 13" id="KW-0798">TonB box</keyword>
<dbReference type="SUPFAM" id="SSF56935">
    <property type="entry name" value="Porins"/>
    <property type="match status" value="1"/>
</dbReference>
<evidence type="ECO:0000256" key="10">
    <source>
        <dbReference type="ARBA" id="ARBA00023136"/>
    </source>
</evidence>
<evidence type="ECO:0000256" key="4">
    <source>
        <dbReference type="ARBA" id="ARBA00022496"/>
    </source>
</evidence>
<keyword evidence="5 12" id="KW-0812">Transmembrane</keyword>
<dbReference type="RefSeq" id="WP_237855425.1">
    <property type="nucleotide sequence ID" value="NZ_JAKLWS010000025.1"/>
</dbReference>
<accession>A0ABS9KGU9</accession>
<dbReference type="PROSITE" id="PS52016">
    <property type="entry name" value="TONB_DEPENDENT_REC_3"/>
    <property type="match status" value="1"/>
</dbReference>
<keyword evidence="2 12" id="KW-0813">Transport</keyword>
<reference evidence="17" key="2">
    <citation type="submission" date="2024-05" db="EMBL/GenBank/DDBJ databases">
        <title>Rhodohalobacter halophilus gen. nov., sp. nov., a moderately halophilic member of the family Balneolaceae.</title>
        <authorList>
            <person name="Xia J."/>
        </authorList>
    </citation>
    <scope>NUCLEOTIDE SEQUENCE</scope>
    <source>
        <strain evidence="17">WB101</strain>
    </source>
</reference>
<evidence type="ECO:0000259" key="15">
    <source>
        <dbReference type="Pfam" id="PF00593"/>
    </source>
</evidence>
<evidence type="ECO:0000256" key="12">
    <source>
        <dbReference type="PROSITE-ProRule" id="PRU01360"/>
    </source>
</evidence>
<dbReference type="InterPro" id="IPR037066">
    <property type="entry name" value="Plug_dom_sf"/>
</dbReference>
<dbReference type="Gene3D" id="2.40.170.20">
    <property type="entry name" value="TonB-dependent receptor, beta-barrel domain"/>
    <property type="match status" value="1"/>
</dbReference>
<feature type="region of interest" description="Disordered" evidence="14">
    <location>
        <begin position="257"/>
        <end position="277"/>
    </location>
</feature>
<keyword evidence="7" id="KW-0408">Iron</keyword>
<comment type="similarity">
    <text evidence="12 13">Belongs to the TonB-dependent receptor family.</text>
</comment>
<dbReference type="InterPro" id="IPR000531">
    <property type="entry name" value="Beta-barrel_TonB"/>
</dbReference>
<dbReference type="Gene3D" id="2.170.130.10">
    <property type="entry name" value="TonB-dependent receptor, plug domain"/>
    <property type="match status" value="1"/>
</dbReference>
<keyword evidence="6" id="KW-0732">Signal</keyword>
<name>A0ABS9KGU9_9BACT</name>
<dbReference type="PANTHER" id="PTHR32552">
    <property type="entry name" value="FERRICHROME IRON RECEPTOR-RELATED"/>
    <property type="match status" value="1"/>
</dbReference>
<dbReference type="EMBL" id="JAKLWS010000025">
    <property type="protein sequence ID" value="MCG2590068.1"/>
    <property type="molecule type" value="Genomic_DNA"/>
</dbReference>
<proteinExistence type="inferred from homology"/>
<evidence type="ECO:0000256" key="11">
    <source>
        <dbReference type="ARBA" id="ARBA00023237"/>
    </source>
</evidence>
<evidence type="ECO:0000256" key="6">
    <source>
        <dbReference type="ARBA" id="ARBA00022729"/>
    </source>
</evidence>
<keyword evidence="3 12" id="KW-1134">Transmembrane beta strand</keyword>
<keyword evidence="17" id="KW-0675">Receptor</keyword>
<gene>
    <name evidence="17" type="ORF">L6773_15935</name>
</gene>
<comment type="subcellular location">
    <subcellularLocation>
        <location evidence="1 12">Cell outer membrane</location>
        <topology evidence="1 12">Multi-pass membrane protein</topology>
    </subcellularLocation>
</comment>
<dbReference type="InterPro" id="IPR012910">
    <property type="entry name" value="Plug_dom"/>
</dbReference>
<dbReference type="Proteomes" id="UP001165366">
    <property type="component" value="Unassembled WGS sequence"/>
</dbReference>
<comment type="caution">
    <text evidence="17">The sequence shown here is derived from an EMBL/GenBank/DDBJ whole genome shotgun (WGS) entry which is preliminary data.</text>
</comment>
<evidence type="ECO:0000256" key="9">
    <source>
        <dbReference type="ARBA" id="ARBA00023077"/>
    </source>
</evidence>
<keyword evidence="4" id="KW-0410">Iron transport</keyword>
<keyword evidence="8" id="KW-0406">Ion transport</keyword>
<dbReference type="InterPro" id="IPR039426">
    <property type="entry name" value="TonB-dep_rcpt-like"/>
</dbReference>
<dbReference type="Pfam" id="PF00593">
    <property type="entry name" value="TonB_dep_Rec_b-barrel"/>
    <property type="match status" value="1"/>
</dbReference>
<evidence type="ECO:0000256" key="2">
    <source>
        <dbReference type="ARBA" id="ARBA00022448"/>
    </source>
</evidence>
<evidence type="ECO:0000256" key="3">
    <source>
        <dbReference type="ARBA" id="ARBA00022452"/>
    </source>
</evidence>
<keyword evidence="18" id="KW-1185">Reference proteome</keyword>
<feature type="domain" description="TonB-dependent receptor-like beta-barrel" evidence="15">
    <location>
        <begin position="251"/>
        <end position="623"/>
    </location>
</feature>
<evidence type="ECO:0000256" key="13">
    <source>
        <dbReference type="RuleBase" id="RU003357"/>
    </source>
</evidence>
<protein>
    <submittedName>
        <fullName evidence="17">TonB-dependent receptor</fullName>
    </submittedName>
</protein>
<evidence type="ECO:0000256" key="7">
    <source>
        <dbReference type="ARBA" id="ARBA00023004"/>
    </source>
</evidence>
<organism evidence="17 18">
    <name type="scientific">Rhodohalobacter sulfatireducens</name>
    <dbReference type="NCBI Taxonomy" id="2911366"/>
    <lineage>
        <taxon>Bacteria</taxon>
        <taxon>Pseudomonadati</taxon>
        <taxon>Balneolota</taxon>
        <taxon>Balneolia</taxon>
        <taxon>Balneolales</taxon>
        <taxon>Balneolaceae</taxon>
        <taxon>Rhodohalobacter</taxon>
    </lineage>
</organism>
<keyword evidence="11 12" id="KW-0998">Cell outer membrane</keyword>
<dbReference type="Pfam" id="PF07715">
    <property type="entry name" value="Plug"/>
    <property type="match status" value="1"/>
</dbReference>